<sequence length="505" mass="52432">MSDSQVIIGARYRLLERIGRGGMGTVWRARDEVLGRDVAVKEVIPSPDLTGPEREVFTVRTLREARAAGRIGHPGVATVYDVFEEDGRPWIVMQLVDSRTLGAVVREDGPLPPARAAQIGFEVLAALLAAHRAGVLHRDVKPDNVLLAKNGRAVLTDFGIAVLEGDSSVTRTGALIGTPAFIAPERASGGPAEFASDMWSLGVTLYMAVEGRSPFERAHPLATLSAVVHQDPAPLRSAGPLGPVIFGLLRKDPAQRMSAQDVQVRLRAIVNGTEPQPTAPIQLPVQATAPVAEPSPAPSADAPVAPVAGRRRRPAVVALTATVVAVVLTSGAAAWVALNSPTGTSTKPPASASVPAEDDTPAKEKTQQARLPAQRKEPTPDRNGAGGYRPSDRPAQEKPWQNGPSPSSTPTPAQKGPEDDSGKKPDRDPAQDPGQKPGKGSQEGSDQGQGSGDNPDQGPGTSGDDVTQDQGQAPDGSVAEQAAFRGGTDSPGKGETTAEGKANGG</sequence>
<keyword evidence="3" id="KW-0808">Transferase</keyword>
<feature type="compositionally biased region" description="Low complexity" evidence="8">
    <location>
        <begin position="289"/>
        <end position="308"/>
    </location>
</feature>
<dbReference type="AlphaFoldDB" id="A0A7W7S055"/>
<keyword evidence="12" id="KW-1185">Reference proteome</keyword>
<dbReference type="GO" id="GO:0004674">
    <property type="term" value="F:protein serine/threonine kinase activity"/>
    <property type="evidence" value="ECO:0007669"/>
    <property type="project" value="UniProtKB-KW"/>
</dbReference>
<dbReference type="SMART" id="SM00220">
    <property type="entry name" value="S_TKc"/>
    <property type="match status" value="1"/>
</dbReference>
<feature type="domain" description="Protein kinase" evidence="10">
    <location>
        <begin position="12"/>
        <end position="270"/>
    </location>
</feature>
<dbReference type="PROSITE" id="PS00108">
    <property type="entry name" value="PROTEIN_KINASE_ST"/>
    <property type="match status" value="1"/>
</dbReference>
<keyword evidence="9" id="KW-0812">Transmembrane</keyword>
<comment type="caution">
    <text evidence="11">The sequence shown here is derived from an EMBL/GenBank/DDBJ whole genome shotgun (WGS) entry which is preliminary data.</text>
</comment>
<dbReference type="Proteomes" id="UP000534286">
    <property type="component" value="Unassembled WGS sequence"/>
</dbReference>
<evidence type="ECO:0000313" key="11">
    <source>
        <dbReference type="EMBL" id="MBB4941466.1"/>
    </source>
</evidence>
<dbReference type="Gene3D" id="1.10.510.10">
    <property type="entry name" value="Transferase(Phosphotransferase) domain 1"/>
    <property type="match status" value="1"/>
</dbReference>
<evidence type="ECO:0000256" key="2">
    <source>
        <dbReference type="ARBA" id="ARBA00022527"/>
    </source>
</evidence>
<feature type="region of interest" description="Disordered" evidence="8">
    <location>
        <begin position="339"/>
        <end position="505"/>
    </location>
</feature>
<evidence type="ECO:0000256" key="4">
    <source>
        <dbReference type="ARBA" id="ARBA00022741"/>
    </source>
</evidence>
<dbReference type="InterPro" id="IPR017441">
    <property type="entry name" value="Protein_kinase_ATP_BS"/>
</dbReference>
<dbReference type="EC" id="2.7.11.1" evidence="1"/>
<proteinExistence type="predicted"/>
<feature type="transmembrane region" description="Helical" evidence="9">
    <location>
        <begin position="316"/>
        <end position="338"/>
    </location>
</feature>
<evidence type="ECO:0000256" key="1">
    <source>
        <dbReference type="ARBA" id="ARBA00012513"/>
    </source>
</evidence>
<dbReference type="PANTHER" id="PTHR43289">
    <property type="entry name" value="MITOGEN-ACTIVATED PROTEIN KINASE KINASE KINASE 20-RELATED"/>
    <property type="match status" value="1"/>
</dbReference>
<feature type="region of interest" description="Disordered" evidence="8">
    <location>
        <begin position="289"/>
        <end position="309"/>
    </location>
</feature>
<dbReference type="InterPro" id="IPR008271">
    <property type="entry name" value="Ser/Thr_kinase_AS"/>
</dbReference>
<dbReference type="PROSITE" id="PS50011">
    <property type="entry name" value="PROTEIN_KINASE_DOM"/>
    <property type="match status" value="1"/>
</dbReference>
<dbReference type="SUPFAM" id="SSF56112">
    <property type="entry name" value="Protein kinase-like (PK-like)"/>
    <property type="match status" value="1"/>
</dbReference>
<reference evidence="11 12" key="1">
    <citation type="submission" date="2020-08" db="EMBL/GenBank/DDBJ databases">
        <title>Sequencing the genomes of 1000 actinobacteria strains.</title>
        <authorList>
            <person name="Klenk H.-P."/>
        </authorList>
    </citation>
    <scope>NUCLEOTIDE SEQUENCE [LARGE SCALE GENOMIC DNA]</scope>
    <source>
        <strain evidence="11 12">DSM 43023</strain>
    </source>
</reference>
<evidence type="ECO:0000256" key="7">
    <source>
        <dbReference type="PROSITE-ProRule" id="PRU10141"/>
    </source>
</evidence>
<dbReference type="PANTHER" id="PTHR43289:SF6">
    <property type="entry name" value="SERINE_THREONINE-PROTEIN KINASE NEKL-3"/>
    <property type="match status" value="1"/>
</dbReference>
<dbReference type="CDD" id="cd14014">
    <property type="entry name" value="STKc_PknB_like"/>
    <property type="match status" value="1"/>
</dbReference>
<dbReference type="RefSeq" id="WP_184757549.1">
    <property type="nucleotide sequence ID" value="NZ_BAABEK010000017.1"/>
</dbReference>
<feature type="binding site" evidence="7">
    <location>
        <position position="41"/>
    </location>
    <ligand>
        <name>ATP</name>
        <dbReference type="ChEBI" id="CHEBI:30616"/>
    </ligand>
</feature>
<dbReference type="InterPro" id="IPR011009">
    <property type="entry name" value="Kinase-like_dom_sf"/>
</dbReference>
<gene>
    <name evidence="11" type="ORF">FHR32_005843</name>
</gene>
<evidence type="ECO:0000259" key="10">
    <source>
        <dbReference type="PROSITE" id="PS50011"/>
    </source>
</evidence>
<evidence type="ECO:0000256" key="3">
    <source>
        <dbReference type="ARBA" id="ARBA00022679"/>
    </source>
</evidence>
<dbReference type="PROSITE" id="PS00107">
    <property type="entry name" value="PROTEIN_KINASE_ATP"/>
    <property type="match status" value="1"/>
</dbReference>
<evidence type="ECO:0000256" key="6">
    <source>
        <dbReference type="ARBA" id="ARBA00022840"/>
    </source>
</evidence>
<dbReference type="EMBL" id="JACHJU010000002">
    <property type="protein sequence ID" value="MBB4941466.1"/>
    <property type="molecule type" value="Genomic_DNA"/>
</dbReference>
<keyword evidence="4 7" id="KW-0547">Nucleotide-binding</keyword>
<keyword evidence="2 11" id="KW-0723">Serine/threonine-protein kinase</keyword>
<feature type="compositionally biased region" description="Low complexity" evidence="8">
    <location>
        <begin position="438"/>
        <end position="459"/>
    </location>
</feature>
<dbReference type="Gene3D" id="3.30.200.20">
    <property type="entry name" value="Phosphorylase Kinase, domain 1"/>
    <property type="match status" value="1"/>
</dbReference>
<feature type="compositionally biased region" description="Polar residues" evidence="8">
    <location>
        <begin position="402"/>
        <end position="412"/>
    </location>
</feature>
<name>A0A7W7S055_9ACTN</name>
<evidence type="ECO:0000313" key="12">
    <source>
        <dbReference type="Proteomes" id="UP000534286"/>
    </source>
</evidence>
<keyword evidence="9" id="KW-0472">Membrane</keyword>
<keyword evidence="6 7" id="KW-0067">ATP-binding</keyword>
<evidence type="ECO:0000256" key="9">
    <source>
        <dbReference type="SAM" id="Phobius"/>
    </source>
</evidence>
<accession>A0A7W7S055</accession>
<keyword evidence="9" id="KW-1133">Transmembrane helix</keyword>
<feature type="compositionally biased region" description="Polar residues" evidence="8">
    <location>
        <begin position="339"/>
        <end position="348"/>
    </location>
</feature>
<protein>
    <recommendedName>
        <fullName evidence="1">non-specific serine/threonine protein kinase</fullName>
        <ecNumber evidence="1">2.7.11.1</ecNumber>
    </recommendedName>
</protein>
<dbReference type="InterPro" id="IPR000719">
    <property type="entry name" value="Prot_kinase_dom"/>
</dbReference>
<evidence type="ECO:0000256" key="5">
    <source>
        <dbReference type="ARBA" id="ARBA00022777"/>
    </source>
</evidence>
<evidence type="ECO:0000256" key="8">
    <source>
        <dbReference type="SAM" id="MobiDB-lite"/>
    </source>
</evidence>
<dbReference type="GO" id="GO:0005524">
    <property type="term" value="F:ATP binding"/>
    <property type="evidence" value="ECO:0007669"/>
    <property type="project" value="UniProtKB-UniRule"/>
</dbReference>
<keyword evidence="5 11" id="KW-0418">Kinase</keyword>
<feature type="compositionally biased region" description="Basic and acidic residues" evidence="8">
    <location>
        <begin position="416"/>
        <end position="430"/>
    </location>
</feature>
<dbReference type="Pfam" id="PF00069">
    <property type="entry name" value="Pkinase"/>
    <property type="match status" value="1"/>
</dbReference>
<organism evidence="11 12">
    <name type="scientific">Streptosporangium album</name>
    <dbReference type="NCBI Taxonomy" id="47479"/>
    <lineage>
        <taxon>Bacteria</taxon>
        <taxon>Bacillati</taxon>
        <taxon>Actinomycetota</taxon>
        <taxon>Actinomycetes</taxon>
        <taxon>Streptosporangiales</taxon>
        <taxon>Streptosporangiaceae</taxon>
        <taxon>Streptosporangium</taxon>
    </lineage>
</organism>